<name>A0ABY3Z9H3_STRRM</name>
<feature type="domain" description="Peptidoglycan beta-N-acetylmuramidase NamZ N-terminal" evidence="3">
    <location>
        <begin position="96"/>
        <end position="304"/>
    </location>
</feature>
<dbReference type="InterPro" id="IPR048502">
    <property type="entry name" value="NamZ_N"/>
</dbReference>
<reference evidence="5 6" key="1">
    <citation type="submission" date="2022-03" db="EMBL/GenBank/DDBJ databases">
        <title>Complete genome of Streptomyces rimosus ssp. rimosus R7 (=ATCC 10970).</title>
        <authorList>
            <person name="Beganovic S."/>
            <person name="Ruckert C."/>
            <person name="Busche T."/>
            <person name="Kalinowski J."/>
            <person name="Wittmann C."/>
        </authorList>
    </citation>
    <scope>NUCLEOTIDE SEQUENCE [LARGE SCALE GENOMIC DNA]</scope>
    <source>
        <strain evidence="5 6">R7</strain>
    </source>
</reference>
<protein>
    <recommendedName>
        <fullName evidence="7">DUF1343 domain-containing protein</fullName>
    </recommendedName>
</protein>
<evidence type="ECO:0000259" key="4">
    <source>
        <dbReference type="Pfam" id="PF20732"/>
    </source>
</evidence>
<keyword evidence="2" id="KW-0732">Signal</keyword>
<dbReference type="InterPro" id="IPR048503">
    <property type="entry name" value="NamZ_C"/>
</dbReference>
<feature type="chain" id="PRO_5046918497" description="DUF1343 domain-containing protein" evidence="2">
    <location>
        <begin position="26"/>
        <end position="462"/>
    </location>
</feature>
<dbReference type="Gene3D" id="3.40.50.12170">
    <property type="entry name" value="Uncharacterised protein PF07075, DUF1343"/>
    <property type="match status" value="1"/>
</dbReference>
<dbReference type="RefSeq" id="WP_003982123.1">
    <property type="nucleotide sequence ID" value="NZ_CP043497.1"/>
</dbReference>
<proteinExistence type="predicted"/>
<dbReference type="PANTHER" id="PTHR42915">
    <property type="entry name" value="HYPOTHETICAL 460 KDA PROTEIN IN FEUA-SIGW INTERGENIC REGION [PRECURSOR]"/>
    <property type="match status" value="1"/>
</dbReference>
<keyword evidence="6" id="KW-1185">Reference proteome</keyword>
<feature type="region of interest" description="Disordered" evidence="1">
    <location>
        <begin position="37"/>
        <end position="73"/>
    </location>
</feature>
<dbReference type="Pfam" id="PF07075">
    <property type="entry name" value="NamZ_N"/>
    <property type="match status" value="1"/>
</dbReference>
<feature type="domain" description="Peptidoglycan beta-N-acetylmuramidase NamZ C-terminal" evidence="4">
    <location>
        <begin position="308"/>
        <end position="462"/>
    </location>
</feature>
<accession>A0ABY3Z9H3</accession>
<dbReference type="PANTHER" id="PTHR42915:SF1">
    <property type="entry name" value="PEPTIDOGLYCAN BETA-N-ACETYLMURAMIDASE NAMZ"/>
    <property type="match status" value="1"/>
</dbReference>
<evidence type="ECO:0000256" key="2">
    <source>
        <dbReference type="SAM" id="SignalP"/>
    </source>
</evidence>
<dbReference type="Pfam" id="PF20732">
    <property type="entry name" value="NamZ_C"/>
    <property type="match status" value="1"/>
</dbReference>
<evidence type="ECO:0008006" key="7">
    <source>
        <dbReference type="Google" id="ProtNLM"/>
    </source>
</evidence>
<evidence type="ECO:0000256" key="1">
    <source>
        <dbReference type="SAM" id="MobiDB-lite"/>
    </source>
</evidence>
<dbReference type="PIRSF" id="PIRSF016719">
    <property type="entry name" value="UCP016719"/>
    <property type="match status" value="1"/>
</dbReference>
<dbReference type="EMBL" id="CP094298">
    <property type="protein sequence ID" value="UNZ06967.1"/>
    <property type="molecule type" value="Genomic_DNA"/>
</dbReference>
<dbReference type="Gene3D" id="3.90.1150.140">
    <property type="match status" value="1"/>
</dbReference>
<evidence type="ECO:0000313" key="6">
    <source>
        <dbReference type="Proteomes" id="UP000829494"/>
    </source>
</evidence>
<dbReference type="Proteomes" id="UP000829494">
    <property type="component" value="Chromosome"/>
</dbReference>
<dbReference type="PROSITE" id="PS51318">
    <property type="entry name" value="TAT"/>
    <property type="match status" value="1"/>
</dbReference>
<gene>
    <name evidence="5" type="ORF">SRIMR7_32920</name>
</gene>
<feature type="compositionally biased region" description="Low complexity" evidence="1">
    <location>
        <begin position="50"/>
        <end position="72"/>
    </location>
</feature>
<feature type="signal peptide" evidence="2">
    <location>
        <begin position="1"/>
        <end position="25"/>
    </location>
</feature>
<evidence type="ECO:0000259" key="3">
    <source>
        <dbReference type="Pfam" id="PF07075"/>
    </source>
</evidence>
<feature type="compositionally biased region" description="Gly residues" evidence="1">
    <location>
        <begin position="37"/>
        <end position="49"/>
    </location>
</feature>
<dbReference type="GeneID" id="66853894"/>
<dbReference type="InterPro" id="IPR006311">
    <property type="entry name" value="TAT_signal"/>
</dbReference>
<organism evidence="5 6">
    <name type="scientific">Streptomyces rimosus subsp. rimosus</name>
    <dbReference type="NCBI Taxonomy" id="132474"/>
    <lineage>
        <taxon>Bacteria</taxon>
        <taxon>Bacillati</taxon>
        <taxon>Actinomycetota</taxon>
        <taxon>Actinomycetes</taxon>
        <taxon>Kitasatosporales</taxon>
        <taxon>Streptomycetaceae</taxon>
        <taxon>Streptomyces</taxon>
    </lineage>
</organism>
<dbReference type="InterPro" id="IPR008302">
    <property type="entry name" value="NamZ"/>
</dbReference>
<sequence>MTVSRRKLLAATAVTSAAGAMGATAMTGEAAAAYGGTGAGRSATGGGEATGTDTSGTDAAGTGAAEASAQGARPRVRAGFDRLAADGYALLSGRRIGIVTNPTGVTPDVRHIVDVMHADKRVDLAAVFGPEHGFRGTAQAGGSEGSYEDPATGLPVHDTYGKSGRALADIFTRSGVDTVVFDIQDVGARFYTYIWTLYDCMVASVLAGKHFVVLDRPNPVTGRAATGPVLDRAQASGVGREPIALAHAMTVAELAVLFNAEFVPRVAGRPAELETVPMKGWRRSDFFDATGLPWVPPSPNMPTPDTALVYAGTCLFEGTNLSEGRGTTRPFELLGADGIDRRWAAAITALATDLGLPGVHFREAHFAPTFSKFQGKTIGGVQLHVHDRRAFDPVRTGIALLITAKRTWPDFAWRPDHWIDKLTGTPRVRTMIDAGAGVDEVAGAWQEDLAGFRRMRREYLRY</sequence>
<evidence type="ECO:0000313" key="5">
    <source>
        <dbReference type="EMBL" id="UNZ06967.1"/>
    </source>
</evidence>